<dbReference type="AlphaFoldDB" id="A0A8H2WU12"/>
<proteinExistence type="predicted"/>
<dbReference type="EMBL" id="CAJMWR010000802">
    <property type="protein sequence ID" value="CAE6402945.1"/>
    <property type="molecule type" value="Genomic_DNA"/>
</dbReference>
<dbReference type="Proteomes" id="UP000663840">
    <property type="component" value="Unassembled WGS sequence"/>
</dbReference>
<name>A0A8H2WU12_9AGAM</name>
<feature type="region of interest" description="Disordered" evidence="1">
    <location>
        <begin position="51"/>
        <end position="84"/>
    </location>
</feature>
<feature type="compositionally biased region" description="Low complexity" evidence="1">
    <location>
        <begin position="18"/>
        <end position="33"/>
    </location>
</feature>
<reference evidence="2" key="1">
    <citation type="submission" date="2021-01" db="EMBL/GenBank/DDBJ databases">
        <authorList>
            <person name="Kaushik A."/>
        </authorList>
    </citation>
    <scope>NUCLEOTIDE SEQUENCE</scope>
    <source>
        <strain evidence="2">AG1-1A</strain>
    </source>
</reference>
<comment type="caution">
    <text evidence="2">The sequence shown here is derived from an EMBL/GenBank/DDBJ whole genome shotgun (WGS) entry which is preliminary data.</text>
</comment>
<evidence type="ECO:0000313" key="3">
    <source>
        <dbReference type="Proteomes" id="UP000663840"/>
    </source>
</evidence>
<organism evidence="2 3">
    <name type="scientific">Rhizoctonia solani</name>
    <dbReference type="NCBI Taxonomy" id="456999"/>
    <lineage>
        <taxon>Eukaryota</taxon>
        <taxon>Fungi</taxon>
        <taxon>Dikarya</taxon>
        <taxon>Basidiomycota</taxon>
        <taxon>Agaricomycotina</taxon>
        <taxon>Agaricomycetes</taxon>
        <taxon>Cantharellales</taxon>
        <taxon>Ceratobasidiaceae</taxon>
        <taxon>Rhizoctonia</taxon>
    </lineage>
</organism>
<evidence type="ECO:0000256" key="1">
    <source>
        <dbReference type="SAM" id="MobiDB-lite"/>
    </source>
</evidence>
<protein>
    <submittedName>
        <fullName evidence="2">Uncharacterized protein</fullName>
    </submittedName>
</protein>
<gene>
    <name evidence="2" type="ORF">RDB_LOCUS37715</name>
</gene>
<feature type="compositionally biased region" description="Basic and acidic residues" evidence="1">
    <location>
        <begin position="1"/>
        <end position="10"/>
    </location>
</feature>
<accession>A0A8H2WU12</accession>
<feature type="region of interest" description="Disordered" evidence="1">
    <location>
        <begin position="1"/>
        <end position="34"/>
    </location>
</feature>
<evidence type="ECO:0000313" key="2">
    <source>
        <dbReference type="EMBL" id="CAE6402945.1"/>
    </source>
</evidence>
<feature type="compositionally biased region" description="Polar residues" evidence="1">
    <location>
        <begin position="54"/>
        <end position="70"/>
    </location>
</feature>
<sequence length="178" mass="19504">MSLKSKDMRKPLLARPASVRSSSISSSRSSLSSWHPDASVRLFIDRSRDVSPFDNESSLGSETDLTSGRTSPEPRYDLSPVSSTTAQCKTQALKNDTDIKFTDFTPDMPTSVLVAAARDAAAAVAAATNPGSYSPIDEPEFYVGFGILPKKEVTFRRPRRARANQWALATRRYVDILS</sequence>